<dbReference type="EMBL" id="BPLR01010287">
    <property type="protein sequence ID" value="GIY38311.1"/>
    <property type="molecule type" value="Genomic_DNA"/>
</dbReference>
<sequence length="78" mass="8726">MKGPLVAVCRECKVMVCNIIMASQDKVSFDQKRRKNSKTWPQKRGSTSSAMFMDTVTETPPSSPDDIFASDSRKKLTP</sequence>
<evidence type="ECO:0000313" key="3">
    <source>
        <dbReference type="Proteomes" id="UP001054945"/>
    </source>
</evidence>
<evidence type="ECO:0000256" key="1">
    <source>
        <dbReference type="SAM" id="MobiDB-lite"/>
    </source>
</evidence>
<comment type="caution">
    <text evidence="2">The sequence shown here is derived from an EMBL/GenBank/DDBJ whole genome shotgun (WGS) entry which is preliminary data.</text>
</comment>
<feature type="compositionally biased region" description="Polar residues" evidence="1">
    <location>
        <begin position="38"/>
        <end position="60"/>
    </location>
</feature>
<feature type="region of interest" description="Disordered" evidence="1">
    <location>
        <begin position="28"/>
        <end position="78"/>
    </location>
</feature>
<gene>
    <name evidence="2" type="primary">SPIRE1</name>
    <name evidence="2" type="ORF">CEXT_429381</name>
</gene>
<name>A0AAV4SYN3_CAEEX</name>
<reference evidence="2 3" key="1">
    <citation type="submission" date="2021-06" db="EMBL/GenBank/DDBJ databases">
        <title>Caerostris extrusa draft genome.</title>
        <authorList>
            <person name="Kono N."/>
            <person name="Arakawa K."/>
        </authorList>
    </citation>
    <scope>NUCLEOTIDE SEQUENCE [LARGE SCALE GENOMIC DNA]</scope>
</reference>
<dbReference type="Proteomes" id="UP001054945">
    <property type="component" value="Unassembled WGS sequence"/>
</dbReference>
<dbReference type="AlphaFoldDB" id="A0AAV4SYN3"/>
<organism evidence="2 3">
    <name type="scientific">Caerostris extrusa</name>
    <name type="common">Bark spider</name>
    <name type="synonym">Caerostris bankana</name>
    <dbReference type="NCBI Taxonomy" id="172846"/>
    <lineage>
        <taxon>Eukaryota</taxon>
        <taxon>Metazoa</taxon>
        <taxon>Ecdysozoa</taxon>
        <taxon>Arthropoda</taxon>
        <taxon>Chelicerata</taxon>
        <taxon>Arachnida</taxon>
        <taxon>Araneae</taxon>
        <taxon>Araneomorphae</taxon>
        <taxon>Entelegynae</taxon>
        <taxon>Araneoidea</taxon>
        <taxon>Araneidae</taxon>
        <taxon>Caerostris</taxon>
    </lineage>
</organism>
<accession>A0AAV4SYN3</accession>
<evidence type="ECO:0000313" key="2">
    <source>
        <dbReference type="EMBL" id="GIY38311.1"/>
    </source>
</evidence>
<keyword evidence="3" id="KW-1185">Reference proteome</keyword>
<proteinExistence type="predicted"/>
<protein>
    <submittedName>
        <fullName evidence="2">Protein spire 1</fullName>
    </submittedName>
</protein>